<dbReference type="EMBL" id="JAMQPV010000005">
    <property type="protein sequence ID" value="MCW7464012.1"/>
    <property type="molecule type" value="Genomic_DNA"/>
</dbReference>
<sequence length="72" mass="8561">MKKQSDGKSEFIDNRSMLTSAEQFNQFVQVFKNKDCTNLKKWLGDKLYYSFDEARFAFFSTGKIIFWNLKLS</sequence>
<proteinExistence type="predicted"/>
<evidence type="ECO:0000313" key="1">
    <source>
        <dbReference type="EMBL" id="MCW7464012.1"/>
    </source>
</evidence>
<dbReference type="RefSeq" id="WP_265376715.1">
    <property type="nucleotide sequence ID" value="NZ_JAMQPV010000005.1"/>
</dbReference>
<comment type="caution">
    <text evidence="1">The sequence shown here is derived from an EMBL/GenBank/DDBJ whole genome shotgun (WGS) entry which is preliminary data.</text>
</comment>
<evidence type="ECO:0000313" key="2">
    <source>
        <dbReference type="Proteomes" id="UP001209737"/>
    </source>
</evidence>
<dbReference type="Proteomes" id="UP001209737">
    <property type="component" value="Unassembled WGS sequence"/>
</dbReference>
<reference evidence="1 2" key="1">
    <citation type="submission" date="2022-06" db="EMBL/GenBank/DDBJ databases">
        <title>Leptospira isolates from biofilms formed at urban environments.</title>
        <authorList>
            <person name="Ribeiro P.S."/>
            <person name="Sousa T."/>
            <person name="Carvalho N."/>
            <person name="Aburjaile F."/>
            <person name="Neves F."/>
            <person name="Oliveira D."/>
            <person name="Blanco L."/>
            <person name="Lima J."/>
            <person name="Costa F."/>
            <person name="Brenig B."/>
            <person name="Soares S."/>
            <person name="Ramos R."/>
            <person name="Goes-Neto A."/>
            <person name="Matiuzzi M."/>
            <person name="Azevedo V."/>
            <person name="Ristow P."/>
        </authorList>
    </citation>
    <scope>NUCLEOTIDE SEQUENCE [LARGE SCALE GENOMIC DNA]</scope>
    <source>
        <strain evidence="1 2">VSF25</strain>
    </source>
</reference>
<protein>
    <submittedName>
        <fullName evidence="1">Uncharacterized protein</fullName>
    </submittedName>
</protein>
<name>A0ABT3M370_9LEPT</name>
<accession>A0ABT3M370</accession>
<keyword evidence="2" id="KW-1185">Reference proteome</keyword>
<organism evidence="1 2">
    <name type="scientific">Leptospira limi</name>
    <dbReference type="NCBI Taxonomy" id="2950023"/>
    <lineage>
        <taxon>Bacteria</taxon>
        <taxon>Pseudomonadati</taxon>
        <taxon>Spirochaetota</taxon>
        <taxon>Spirochaetia</taxon>
        <taxon>Leptospirales</taxon>
        <taxon>Leptospiraceae</taxon>
        <taxon>Leptospira</taxon>
    </lineage>
</organism>
<gene>
    <name evidence="1" type="ORF">ND812_18055</name>
</gene>